<evidence type="ECO:0000313" key="2">
    <source>
        <dbReference type="Proteomes" id="UP000005536"/>
    </source>
</evidence>
<reference evidence="1 2" key="1">
    <citation type="submission" date="2010-02" db="EMBL/GenBank/DDBJ databases">
        <authorList>
            <person name="Weinstock G."/>
            <person name="Sodergren E."/>
            <person name="Clifton S."/>
            <person name="Fulton L."/>
            <person name="Fulton B."/>
            <person name="Courtney L."/>
            <person name="Fronick C."/>
            <person name="Harrison M."/>
            <person name="Strong C."/>
            <person name="Farmer C."/>
            <person name="Delahaunty K."/>
            <person name="Markovic C."/>
            <person name="Hall O."/>
            <person name="Minx P."/>
            <person name="Tomlinson C."/>
            <person name="Mitreva M."/>
            <person name="Nelson J."/>
            <person name="Hou S."/>
            <person name="Wollam A."/>
            <person name="Pepin K.H."/>
            <person name="Johnson M."/>
            <person name="Bhonagiri V."/>
            <person name="Zhang X."/>
            <person name="Suruliraj S."/>
            <person name="Warren W."/>
            <person name="Chinwalla A."/>
            <person name="Mardis E.R."/>
            <person name="Wilson R.K."/>
        </authorList>
    </citation>
    <scope>NUCLEOTIDE SEQUENCE [LARGE SCALE GENOMIC DNA]</scope>
    <source>
        <strain evidence="1 2">ATCC 29315</strain>
    </source>
</reference>
<protein>
    <submittedName>
        <fullName evidence="1">Uncharacterized protein</fullName>
    </submittedName>
</protein>
<dbReference type="Proteomes" id="UP000005536">
    <property type="component" value="Unassembled WGS sequence"/>
</dbReference>
<evidence type="ECO:0000313" key="1">
    <source>
        <dbReference type="EMBL" id="EFE48840.1"/>
    </source>
</evidence>
<dbReference type="AlphaFoldDB" id="D4DTM5"/>
<comment type="caution">
    <text evidence="1">The sequence shown here is derived from an EMBL/GenBank/DDBJ whole genome shotgun (WGS) entry which is preliminary data.</text>
</comment>
<sequence length="43" mass="4984">MRTWLFGVLNRLLSMITGRMKTLFGFQTAFISASNNRFKNGEQ</sequence>
<accession>D4DTM5</accession>
<gene>
    <name evidence="1" type="ORF">NEIELOOT_02431</name>
</gene>
<proteinExistence type="predicted"/>
<name>D4DTM5_NEIEG</name>
<dbReference type="EMBL" id="ADBF01000234">
    <property type="protein sequence ID" value="EFE48840.1"/>
    <property type="molecule type" value="Genomic_DNA"/>
</dbReference>
<organism evidence="1 2">
    <name type="scientific">Neisseria elongata subsp. glycolytica ATCC 29315</name>
    <dbReference type="NCBI Taxonomy" id="546263"/>
    <lineage>
        <taxon>Bacteria</taxon>
        <taxon>Pseudomonadati</taxon>
        <taxon>Pseudomonadota</taxon>
        <taxon>Betaproteobacteria</taxon>
        <taxon>Neisseriales</taxon>
        <taxon>Neisseriaceae</taxon>
        <taxon>Neisseria</taxon>
    </lineage>
</organism>